<organism evidence="1 2">
    <name type="scientific">Collinsella aerofaciens</name>
    <dbReference type="NCBI Taxonomy" id="74426"/>
    <lineage>
        <taxon>Bacteria</taxon>
        <taxon>Bacillati</taxon>
        <taxon>Actinomycetota</taxon>
        <taxon>Coriobacteriia</taxon>
        <taxon>Coriobacteriales</taxon>
        <taxon>Coriobacteriaceae</taxon>
        <taxon>Collinsella</taxon>
    </lineage>
</organism>
<accession>A0A5K1J2H2</accession>
<protein>
    <submittedName>
        <fullName evidence="1">Uncharacterized protein</fullName>
    </submittedName>
</protein>
<evidence type="ECO:0000313" key="1">
    <source>
        <dbReference type="EMBL" id="VWL96518.1"/>
    </source>
</evidence>
<sequence length="55" mass="6293">MPLSRLSLLRYAWTINGSQNNQTHLNVRGMRRHCKELVSQKATKAIANDMGVRRA</sequence>
<dbReference type="EMBL" id="CABWIE010000019">
    <property type="protein sequence ID" value="VWL96518.1"/>
    <property type="molecule type" value="Genomic_DNA"/>
</dbReference>
<proteinExistence type="predicted"/>
<reference evidence="1 2" key="1">
    <citation type="submission" date="2019-10" db="EMBL/GenBank/DDBJ databases">
        <authorList>
            <person name="Wolf R A."/>
        </authorList>
    </citation>
    <scope>NUCLEOTIDE SEQUENCE [LARGE SCALE GENOMIC DNA]</scope>
    <source>
        <strain evidence="1">Collinsella_aerofaciens_MC2</strain>
    </source>
</reference>
<evidence type="ECO:0000313" key="2">
    <source>
        <dbReference type="Proteomes" id="UP000361836"/>
    </source>
</evidence>
<gene>
    <name evidence="1" type="ORF">KCJAJFAP_00424</name>
</gene>
<dbReference type="Proteomes" id="UP000361836">
    <property type="component" value="Unassembled WGS sequence"/>
</dbReference>
<dbReference type="AlphaFoldDB" id="A0A5K1J2H2"/>
<keyword evidence="2" id="KW-1185">Reference proteome</keyword>
<name>A0A5K1J2H2_9ACTN</name>